<sequence>MYCGIDEAGRGCIAGSLFISGVVLDSKFLCSFKNLGIKDSKKLSYENRNVLSTKIIDFLESNNGFYLTLSFNSNEIDSKGLSTCLKNALIALREFAQTHNSQKIIFDGNTNFGVGGIDTLIKGDSKNVLIAAASILAKCQKDTEMIEFDKIYPQYDFKKNKGYLTKSHIDSIKQYGLCEIHRKSYHIKSLESL</sequence>
<evidence type="ECO:0000256" key="8">
    <source>
        <dbReference type="ARBA" id="ARBA00022723"/>
    </source>
</evidence>
<comment type="catalytic activity">
    <reaction evidence="1 12 13">
        <text>Endonucleolytic cleavage to 5'-phosphomonoester.</text>
        <dbReference type="EC" id="3.1.26.4"/>
    </reaction>
</comment>
<evidence type="ECO:0000313" key="17">
    <source>
        <dbReference type="Proteomes" id="UP000029714"/>
    </source>
</evidence>
<dbReference type="GO" id="GO:0043137">
    <property type="term" value="P:DNA replication, removal of RNA primer"/>
    <property type="evidence" value="ECO:0007669"/>
    <property type="project" value="TreeGrafter"/>
</dbReference>
<dbReference type="GO" id="GO:0003723">
    <property type="term" value="F:RNA binding"/>
    <property type="evidence" value="ECO:0007669"/>
    <property type="project" value="UniProtKB-UniRule"/>
</dbReference>
<keyword evidence="8 12" id="KW-0479">Metal-binding</keyword>
<evidence type="ECO:0000256" key="13">
    <source>
        <dbReference type="RuleBase" id="RU003515"/>
    </source>
</evidence>
<evidence type="ECO:0000313" key="18">
    <source>
        <dbReference type="Proteomes" id="UP000477070"/>
    </source>
</evidence>
<keyword evidence="7 12" id="KW-0540">Nuclease</keyword>
<evidence type="ECO:0000256" key="2">
    <source>
        <dbReference type="ARBA" id="ARBA00001946"/>
    </source>
</evidence>
<comment type="caution">
    <text evidence="16">The sequence shown here is derived from an EMBL/GenBank/DDBJ whole genome shotgun (WGS) entry which is preliminary data.</text>
</comment>
<evidence type="ECO:0000256" key="12">
    <source>
        <dbReference type="PROSITE-ProRule" id="PRU01319"/>
    </source>
</evidence>
<dbReference type="InterPro" id="IPR024567">
    <property type="entry name" value="RNase_HII/HIII_dom"/>
</dbReference>
<dbReference type="PANTHER" id="PTHR10954">
    <property type="entry name" value="RIBONUCLEASE H2 SUBUNIT A"/>
    <property type="match status" value="1"/>
</dbReference>
<dbReference type="PANTHER" id="PTHR10954:SF18">
    <property type="entry name" value="RIBONUCLEASE HII"/>
    <property type="match status" value="1"/>
</dbReference>
<dbReference type="InterPro" id="IPR012337">
    <property type="entry name" value="RNaseH-like_sf"/>
</dbReference>
<dbReference type="CDD" id="cd07182">
    <property type="entry name" value="RNase_HII_bacteria_HII_like"/>
    <property type="match status" value="1"/>
</dbReference>
<keyword evidence="9 12" id="KW-0255">Endonuclease</keyword>
<dbReference type="EMBL" id="QBIU01000001">
    <property type="protein sequence ID" value="MWV69374.1"/>
    <property type="molecule type" value="Genomic_DNA"/>
</dbReference>
<gene>
    <name evidence="15" type="ORF">DCO61_04970</name>
    <name evidence="16" type="ORF">LS64_003710</name>
</gene>
<dbReference type="Proteomes" id="UP000477070">
    <property type="component" value="Unassembled WGS sequence"/>
</dbReference>
<feature type="binding site" evidence="12">
    <location>
        <position position="6"/>
    </location>
    <ligand>
        <name>a divalent metal cation</name>
        <dbReference type="ChEBI" id="CHEBI:60240"/>
    </ligand>
</feature>
<dbReference type="InterPro" id="IPR001352">
    <property type="entry name" value="RNase_HII/HIII"/>
</dbReference>
<accession>A0A347VSZ4</accession>
<evidence type="ECO:0000256" key="1">
    <source>
        <dbReference type="ARBA" id="ARBA00000077"/>
    </source>
</evidence>
<dbReference type="AlphaFoldDB" id="A0A347VSZ4"/>
<dbReference type="GO" id="GO:0004523">
    <property type="term" value="F:RNA-DNA hybrid ribonuclease activity"/>
    <property type="evidence" value="ECO:0007669"/>
    <property type="project" value="UniProtKB-UniRule"/>
</dbReference>
<evidence type="ECO:0000259" key="14">
    <source>
        <dbReference type="PROSITE" id="PS51975"/>
    </source>
</evidence>
<evidence type="ECO:0000256" key="11">
    <source>
        <dbReference type="ARBA" id="ARBA00023211"/>
    </source>
</evidence>
<feature type="binding site" evidence="12">
    <location>
        <position position="107"/>
    </location>
    <ligand>
        <name>a divalent metal cation</name>
        <dbReference type="ChEBI" id="CHEBI:60240"/>
    </ligand>
</feature>
<evidence type="ECO:0000313" key="16">
    <source>
        <dbReference type="EMBL" id="TLD95028.1"/>
    </source>
</evidence>
<comment type="cofactor">
    <cofactor evidence="2">
        <name>Mg(2+)</name>
        <dbReference type="ChEBI" id="CHEBI:18420"/>
    </cofactor>
</comment>
<feature type="binding site" evidence="12">
    <location>
        <position position="7"/>
    </location>
    <ligand>
        <name>a divalent metal cation</name>
        <dbReference type="ChEBI" id="CHEBI:60240"/>
    </ligand>
</feature>
<dbReference type="Proteomes" id="UP000029714">
    <property type="component" value="Unassembled WGS sequence"/>
</dbReference>
<dbReference type="Gene3D" id="3.30.420.10">
    <property type="entry name" value="Ribonuclease H-like superfamily/Ribonuclease H"/>
    <property type="match status" value="1"/>
</dbReference>
<evidence type="ECO:0000256" key="6">
    <source>
        <dbReference type="ARBA" id="ARBA00022490"/>
    </source>
</evidence>
<comment type="similarity">
    <text evidence="5 13">Belongs to the RNase HII family.</text>
</comment>
<feature type="domain" description="RNase H type-2" evidence="14">
    <location>
        <begin position="1"/>
        <end position="193"/>
    </location>
</feature>
<keyword evidence="6" id="KW-0963">Cytoplasm</keyword>
<evidence type="ECO:0000256" key="9">
    <source>
        <dbReference type="ARBA" id="ARBA00022759"/>
    </source>
</evidence>
<keyword evidence="10 12" id="KW-0378">Hydrolase</keyword>
<reference evidence="16" key="3">
    <citation type="submission" date="2018-04" db="EMBL/GenBank/DDBJ databases">
        <authorList>
            <person name="Sheh A."/>
            <person name="Shen Z."/>
            <person name="Mannion A.J."/>
            <person name="Fox J.G."/>
        </authorList>
    </citation>
    <scope>NUCLEOTIDE SEQUENCE</scope>
    <source>
        <strain evidence="16">MIT 97-6194</strain>
    </source>
</reference>
<reference evidence="16 17" key="1">
    <citation type="journal article" date="2014" name="Genome Announc.">
        <title>Draft genome sequences of eight enterohepatic helicobacter species isolated from both laboratory and wild rodents.</title>
        <authorList>
            <person name="Sheh A."/>
            <person name="Shen Z."/>
            <person name="Fox J.G."/>
        </authorList>
    </citation>
    <scope>NUCLEOTIDE SEQUENCE [LARGE SCALE GENOMIC DNA]</scope>
    <source>
        <strain evidence="16 17">MIT 97-6194</strain>
    </source>
</reference>
<comment type="function">
    <text evidence="3 13">Endonuclease that specifically degrades the RNA of RNA-DNA hybrids.</text>
</comment>
<dbReference type="Pfam" id="PF01351">
    <property type="entry name" value="RNase_HII"/>
    <property type="match status" value="1"/>
</dbReference>
<dbReference type="GO" id="GO:0006298">
    <property type="term" value="P:mismatch repair"/>
    <property type="evidence" value="ECO:0007669"/>
    <property type="project" value="TreeGrafter"/>
</dbReference>
<name>A0A347VSZ4_9HELI</name>
<dbReference type="GO" id="GO:0032299">
    <property type="term" value="C:ribonuclease H2 complex"/>
    <property type="evidence" value="ECO:0007669"/>
    <property type="project" value="TreeGrafter"/>
</dbReference>
<dbReference type="GO" id="GO:0005737">
    <property type="term" value="C:cytoplasm"/>
    <property type="evidence" value="ECO:0007669"/>
    <property type="project" value="UniProtKB-SubCell"/>
</dbReference>
<evidence type="ECO:0000256" key="5">
    <source>
        <dbReference type="ARBA" id="ARBA00007383"/>
    </source>
</evidence>
<protein>
    <recommendedName>
        <fullName evidence="13">Ribonuclease</fullName>
        <ecNumber evidence="13">3.1.26.4</ecNumber>
    </recommendedName>
</protein>
<dbReference type="EC" id="3.1.26.4" evidence="13"/>
<dbReference type="RefSeq" id="WP_034573260.1">
    <property type="nucleotide sequence ID" value="NZ_JRMP02000004.1"/>
</dbReference>
<evidence type="ECO:0000313" key="15">
    <source>
        <dbReference type="EMBL" id="MWV69374.1"/>
    </source>
</evidence>
<dbReference type="GO" id="GO:0046872">
    <property type="term" value="F:metal ion binding"/>
    <property type="evidence" value="ECO:0007669"/>
    <property type="project" value="UniProtKB-KW"/>
</dbReference>
<dbReference type="SUPFAM" id="SSF53098">
    <property type="entry name" value="Ribonuclease H-like"/>
    <property type="match status" value="1"/>
</dbReference>
<evidence type="ECO:0000256" key="10">
    <source>
        <dbReference type="ARBA" id="ARBA00022801"/>
    </source>
</evidence>
<reference evidence="16 17" key="2">
    <citation type="journal article" date="2016" name="Infect. Immun.">
        <title>Helicobacter saguini, a Novel Helicobacter Isolated from Cotton-Top Tamarins with Ulcerative Colitis, Has Proinflammatory Properties and Induces Typhlocolitis and Dysplasia in Gnotobiotic IL-10-/- Mice.</title>
        <authorList>
            <person name="Shen Z."/>
            <person name="Mannion A."/>
            <person name="Whary M.T."/>
            <person name="Muthupalani S."/>
            <person name="Sheh A."/>
            <person name="Feng Y."/>
            <person name="Gong G."/>
            <person name="Vandamme P."/>
            <person name="Holcombe H.R."/>
            <person name="Paster B.J."/>
            <person name="Fox J.G."/>
        </authorList>
    </citation>
    <scope>NUCLEOTIDE SEQUENCE [LARGE SCALE GENOMIC DNA]</scope>
    <source>
        <strain evidence="16 17">MIT 97-6194</strain>
    </source>
</reference>
<keyword evidence="17" id="KW-1185">Reference proteome</keyword>
<dbReference type="InterPro" id="IPR022898">
    <property type="entry name" value="RNase_HII"/>
</dbReference>
<reference evidence="15 18" key="4">
    <citation type="submission" date="2019-12" db="EMBL/GenBank/DDBJ databases">
        <title>Multi-Generational Helicobacter saguini Isolates.</title>
        <authorList>
            <person name="Mannion A."/>
            <person name="Shen Z."/>
            <person name="Fox J.G."/>
        </authorList>
    </citation>
    <scope>NUCLEOTIDE SEQUENCE [LARGE SCALE GENOMIC DNA]</scope>
    <source>
        <strain evidence="15">16-048</strain>
        <strain evidence="18">16-048 (F4)</strain>
    </source>
</reference>
<evidence type="ECO:0000256" key="3">
    <source>
        <dbReference type="ARBA" id="ARBA00004065"/>
    </source>
</evidence>
<organism evidence="16 17">
    <name type="scientific">Helicobacter saguini</name>
    <dbReference type="NCBI Taxonomy" id="1548018"/>
    <lineage>
        <taxon>Bacteria</taxon>
        <taxon>Pseudomonadati</taxon>
        <taxon>Campylobacterota</taxon>
        <taxon>Epsilonproteobacteria</taxon>
        <taxon>Campylobacterales</taxon>
        <taxon>Helicobacteraceae</taxon>
        <taxon>Helicobacter</taxon>
    </lineage>
</organism>
<dbReference type="PROSITE" id="PS51975">
    <property type="entry name" value="RNASE_H_2"/>
    <property type="match status" value="1"/>
</dbReference>
<dbReference type="InterPro" id="IPR036397">
    <property type="entry name" value="RNaseH_sf"/>
</dbReference>
<evidence type="ECO:0000256" key="7">
    <source>
        <dbReference type="ARBA" id="ARBA00022722"/>
    </source>
</evidence>
<evidence type="ECO:0000256" key="4">
    <source>
        <dbReference type="ARBA" id="ARBA00004496"/>
    </source>
</evidence>
<proteinExistence type="inferred from homology"/>
<keyword evidence="11" id="KW-0464">Manganese</keyword>
<dbReference type="EMBL" id="JRMP02000004">
    <property type="protein sequence ID" value="TLD95028.1"/>
    <property type="molecule type" value="Genomic_DNA"/>
</dbReference>
<comment type="cofactor">
    <cofactor evidence="12">
        <name>Mn(2+)</name>
        <dbReference type="ChEBI" id="CHEBI:29035"/>
    </cofactor>
    <cofactor evidence="12">
        <name>Mg(2+)</name>
        <dbReference type="ChEBI" id="CHEBI:18420"/>
    </cofactor>
    <text evidence="12">Manganese or magnesium. Binds 1 divalent metal ion per monomer in the absence of substrate. May bind a second metal ion after substrate binding.</text>
</comment>
<dbReference type="OrthoDB" id="9803420at2"/>
<dbReference type="STRING" id="1548018.LS64_11755"/>
<comment type="subcellular location">
    <subcellularLocation>
        <location evidence="4">Cytoplasm</location>
    </subcellularLocation>
</comment>